<accession>A0AAX4P2M6</accession>
<proteinExistence type="predicted"/>
<feature type="compositionally biased region" description="Gly residues" evidence="1">
    <location>
        <begin position="140"/>
        <end position="152"/>
    </location>
</feature>
<reference evidence="3 4" key="1">
    <citation type="submission" date="2024-03" db="EMBL/GenBank/DDBJ databases">
        <title>Complete genome sequence of the green alga Chloropicon roscoffensis RCC1871.</title>
        <authorList>
            <person name="Lemieux C."/>
            <person name="Pombert J.-F."/>
            <person name="Otis C."/>
            <person name="Turmel M."/>
        </authorList>
    </citation>
    <scope>NUCLEOTIDE SEQUENCE [LARGE SCALE GENOMIC DNA]</scope>
    <source>
        <strain evidence="3 4">RCC1871</strain>
    </source>
</reference>
<dbReference type="SUPFAM" id="SSF64005">
    <property type="entry name" value="Undecaprenyl diphosphate synthase"/>
    <property type="match status" value="1"/>
</dbReference>
<dbReference type="EMBL" id="CP151503">
    <property type="protein sequence ID" value="WZN60517.1"/>
    <property type="molecule type" value="Genomic_DNA"/>
</dbReference>
<evidence type="ECO:0008006" key="5">
    <source>
        <dbReference type="Google" id="ProtNLM"/>
    </source>
</evidence>
<sequence length="282" mass="30100">MAPSLSSVWAGRLVLRATLYLIRLLRSAKGSLLELWLACSGTAGLESGHKGLEPKGLGSVALVVCDSRPPSEGSGERGEQRGLTWEKVVPALCVTTRYLDDRGVGSVLIYDTHGVLQSQWGERELRKGLLGVGDREFPEGKGGSSEGGGTGDAGRDLSTKAAPRCAVKLLCSEDWDRCISGAARSMGEGTSRGSKGVEDLVEGYEVRELSGNGGVGALGKPPQLILCLSQEGGAFSLSGFFPWHAKCAEIYRLPLGPDQRSLTRELDSVLEQYFRTKQRFGT</sequence>
<dbReference type="AlphaFoldDB" id="A0AAX4P2M6"/>
<dbReference type="InterPro" id="IPR036424">
    <property type="entry name" value="UPP_synth-like_sf"/>
</dbReference>
<name>A0AAX4P2M6_9CHLO</name>
<dbReference type="GO" id="GO:0016765">
    <property type="term" value="F:transferase activity, transferring alkyl or aryl (other than methyl) groups"/>
    <property type="evidence" value="ECO:0007669"/>
    <property type="project" value="InterPro"/>
</dbReference>
<evidence type="ECO:0000313" key="3">
    <source>
        <dbReference type="EMBL" id="WZN60517.1"/>
    </source>
</evidence>
<organism evidence="3 4">
    <name type="scientific">Chloropicon roscoffensis</name>
    <dbReference type="NCBI Taxonomy" id="1461544"/>
    <lineage>
        <taxon>Eukaryota</taxon>
        <taxon>Viridiplantae</taxon>
        <taxon>Chlorophyta</taxon>
        <taxon>Chloropicophyceae</taxon>
        <taxon>Chloropicales</taxon>
        <taxon>Chloropicaceae</taxon>
        <taxon>Chloropicon</taxon>
    </lineage>
</organism>
<evidence type="ECO:0000256" key="1">
    <source>
        <dbReference type="SAM" id="MobiDB-lite"/>
    </source>
</evidence>
<keyword evidence="2" id="KW-0732">Signal</keyword>
<feature type="signal peptide" evidence="2">
    <location>
        <begin position="1"/>
        <end position="30"/>
    </location>
</feature>
<gene>
    <name evidence="3" type="ORF">HKI87_03g20510</name>
</gene>
<keyword evidence="4" id="KW-1185">Reference proteome</keyword>
<feature type="region of interest" description="Disordered" evidence="1">
    <location>
        <begin position="132"/>
        <end position="157"/>
    </location>
</feature>
<protein>
    <recommendedName>
        <fullName evidence="5">Ditrans,polycis-polyprenyl diphosphate synthase ((2E,6E)-farnesyl diphosphate specific)</fullName>
    </recommendedName>
</protein>
<evidence type="ECO:0000313" key="4">
    <source>
        <dbReference type="Proteomes" id="UP001472866"/>
    </source>
</evidence>
<evidence type="ECO:0000256" key="2">
    <source>
        <dbReference type="SAM" id="SignalP"/>
    </source>
</evidence>
<feature type="chain" id="PRO_5043455650" description="Ditrans,polycis-polyprenyl diphosphate synthase ((2E,6E)-farnesyl diphosphate specific)" evidence="2">
    <location>
        <begin position="31"/>
        <end position="282"/>
    </location>
</feature>
<dbReference type="Proteomes" id="UP001472866">
    <property type="component" value="Chromosome 03"/>
</dbReference>
<dbReference type="Gene3D" id="3.40.1180.10">
    <property type="entry name" value="Decaprenyl diphosphate synthase-like"/>
    <property type="match status" value="1"/>
</dbReference>